<dbReference type="RefSeq" id="WP_076941475.1">
    <property type="nucleotide sequence ID" value="NZ_MOXD01000003.1"/>
</dbReference>
<dbReference type="CDD" id="cd00519">
    <property type="entry name" value="Lipase_3"/>
    <property type="match status" value="1"/>
</dbReference>
<evidence type="ECO:0000256" key="1">
    <source>
        <dbReference type="SAM" id="Coils"/>
    </source>
</evidence>
<keyword evidence="1" id="KW-0175">Coiled coil</keyword>
<dbReference type="Gene3D" id="3.40.50.1820">
    <property type="entry name" value="alpha/beta hydrolase"/>
    <property type="match status" value="1"/>
</dbReference>
<dbReference type="PANTHER" id="PTHR45856:SF24">
    <property type="entry name" value="FUNGAL LIPASE-LIKE DOMAIN-CONTAINING PROTEIN"/>
    <property type="match status" value="1"/>
</dbReference>
<evidence type="ECO:0000313" key="3">
    <source>
        <dbReference type="EMBL" id="OMQ24593.1"/>
    </source>
</evidence>
<dbReference type="SUPFAM" id="SSF53474">
    <property type="entry name" value="alpha/beta-Hydrolases"/>
    <property type="match status" value="1"/>
</dbReference>
<gene>
    <name evidence="3" type="ORF">BMI79_07150</name>
</gene>
<dbReference type="InterPro" id="IPR029058">
    <property type="entry name" value="AB_hydrolase_fold"/>
</dbReference>
<evidence type="ECO:0000259" key="2">
    <source>
        <dbReference type="Pfam" id="PF01764"/>
    </source>
</evidence>
<dbReference type="STRING" id="2034155.BMI79_07150"/>
<dbReference type="EMBL" id="MOXD01000003">
    <property type="protein sequence ID" value="OMQ24593.1"/>
    <property type="molecule type" value="Genomic_DNA"/>
</dbReference>
<accession>A0A1S8CKX4</accession>
<dbReference type="GO" id="GO:0006629">
    <property type="term" value="P:lipid metabolic process"/>
    <property type="evidence" value="ECO:0007669"/>
    <property type="project" value="InterPro"/>
</dbReference>
<dbReference type="PANTHER" id="PTHR45856">
    <property type="entry name" value="ALPHA/BETA-HYDROLASES SUPERFAMILY PROTEIN"/>
    <property type="match status" value="1"/>
</dbReference>
<dbReference type="AlphaFoldDB" id="A0A1S8CKX4"/>
<proteinExistence type="predicted"/>
<dbReference type="InterPro" id="IPR051218">
    <property type="entry name" value="Sec_MonoDiacylglyc_Lipase"/>
</dbReference>
<reference evidence="3 4" key="1">
    <citation type="submission" date="2016-11" db="EMBL/GenBank/DDBJ databases">
        <title>Rahnella oryzae sp. nov., isolated from rice root.</title>
        <authorList>
            <person name="Zhang X.-X."/>
            <person name="Zhang J."/>
        </authorList>
    </citation>
    <scope>NUCLEOTIDE SEQUENCE [LARGE SCALE GENOMIC DNA]</scope>
    <source>
        <strain evidence="3 4">J11-6</strain>
    </source>
</reference>
<sequence length="691" mass="78491">MTQHRTSIMEECKIVAVNPNQKRYWVEFQLLDEQGEPVANMPYRAVNDATRCNHIEEYTGQSDASGVIRVEDLHRLDLTLFISAQPLADEMEQRKLRVSRDVNQSKVKAKAQQESYEYHYVRIGELCDKLPNITPAWKDKKNPPKYHFPDSAFSGFTVKKLDCRHVLEVCPFRAWSPWLKHTQEYNLVNAYNLSLMAILVYADNQKNEELITHGSVQDFFFTQLLDLKQLPNKVNSQYFPLVAHDVPFSQRYTRAEFIDTSKNRESRGDTQMFYASNQTEAIVAWRGTAGGADIASDANGVPVNTLDIIDLSGNVHNGFKNAFIATELNVTDSESYKAFSTALSGKKVYLCGHSLGGALALIHSAYIKTRMDFEILLYTYGMPRAFTHSITEKLTFPHYRHVNNRDTITSVPWPGLGRIYYTELIKLALKVSSPVLTTLDSSGVKPLDYSHHGHLVHFKSVDFQMYIKGRPATKSWVGQEIKLMLPLSLAGGVDNAKIHQDILELYQAEGQDNPTDFKVAPTDHSSTNYANYLYTRLTALICEKYSDQNNAWLQQRAKAESYKPFYGGEAAWHPLLVWDESLIKYQSTLLGTDDSYLMAEQRFMAQYYATAGSGLSKQDLDRDITESQQELLEQKQKYATTYNNTEKQVRTIYNSTNKVEVPVGEGKKLLDEISGDITSIESNISKLQGNI</sequence>
<dbReference type="Proteomes" id="UP000216021">
    <property type="component" value="Unassembled WGS sequence"/>
</dbReference>
<name>A0A1S8CKX4_9GAMM</name>
<dbReference type="Pfam" id="PF01764">
    <property type="entry name" value="Lipase_3"/>
    <property type="match status" value="1"/>
</dbReference>
<protein>
    <recommendedName>
        <fullName evidence="2">Fungal lipase-type domain-containing protein</fullName>
    </recommendedName>
</protein>
<dbReference type="InterPro" id="IPR002921">
    <property type="entry name" value="Fungal_lipase-type"/>
</dbReference>
<keyword evidence="4" id="KW-1185">Reference proteome</keyword>
<feature type="coiled-coil region" evidence="1">
    <location>
        <begin position="617"/>
        <end position="648"/>
    </location>
</feature>
<evidence type="ECO:0000313" key="4">
    <source>
        <dbReference type="Proteomes" id="UP000216021"/>
    </source>
</evidence>
<organism evidence="3 4">
    <name type="scientific">Serratia oryzae</name>
    <dbReference type="NCBI Taxonomy" id="2034155"/>
    <lineage>
        <taxon>Bacteria</taxon>
        <taxon>Pseudomonadati</taxon>
        <taxon>Pseudomonadota</taxon>
        <taxon>Gammaproteobacteria</taxon>
        <taxon>Enterobacterales</taxon>
        <taxon>Yersiniaceae</taxon>
        <taxon>Serratia</taxon>
    </lineage>
</organism>
<comment type="caution">
    <text evidence="3">The sequence shown here is derived from an EMBL/GenBank/DDBJ whole genome shotgun (WGS) entry which is preliminary data.</text>
</comment>
<dbReference type="OrthoDB" id="5562330at2"/>
<feature type="domain" description="Fungal lipase-type" evidence="2">
    <location>
        <begin position="282"/>
        <end position="412"/>
    </location>
</feature>